<accession>A0A5J4TAX5</accession>
<evidence type="ECO:0000313" key="2">
    <source>
        <dbReference type="Proteomes" id="UP000324800"/>
    </source>
</evidence>
<reference evidence="1 2" key="1">
    <citation type="submission" date="2019-03" db="EMBL/GenBank/DDBJ databases">
        <title>Single cell metagenomics reveals metabolic interactions within the superorganism composed of flagellate Streblomastix strix and complex community of Bacteroidetes bacteria on its surface.</title>
        <authorList>
            <person name="Treitli S.C."/>
            <person name="Kolisko M."/>
            <person name="Husnik F."/>
            <person name="Keeling P."/>
            <person name="Hampl V."/>
        </authorList>
    </citation>
    <scope>NUCLEOTIDE SEQUENCE [LARGE SCALE GENOMIC DNA]</scope>
    <source>
        <strain evidence="1">ST1C</strain>
    </source>
</reference>
<sequence>TVFKHERPNSTYIYFYVASSSSIDEANMHFGKEQRTLHFFTKGLWQPIYFVGLPDKNSITYIIVLI</sequence>
<dbReference type="Proteomes" id="UP000324800">
    <property type="component" value="Unassembled WGS sequence"/>
</dbReference>
<dbReference type="EMBL" id="SNRW01035239">
    <property type="protein sequence ID" value="KAA6355062.1"/>
    <property type="molecule type" value="Genomic_DNA"/>
</dbReference>
<dbReference type="AlphaFoldDB" id="A0A5J4TAX5"/>
<gene>
    <name evidence="1" type="ORF">EZS28_049411</name>
</gene>
<feature type="non-terminal residue" evidence="1">
    <location>
        <position position="1"/>
    </location>
</feature>
<evidence type="ECO:0000313" key="1">
    <source>
        <dbReference type="EMBL" id="KAA6355062.1"/>
    </source>
</evidence>
<protein>
    <submittedName>
        <fullName evidence="1">Uncharacterized protein</fullName>
    </submittedName>
</protein>
<name>A0A5J4TAX5_9EUKA</name>
<comment type="caution">
    <text evidence="1">The sequence shown here is derived from an EMBL/GenBank/DDBJ whole genome shotgun (WGS) entry which is preliminary data.</text>
</comment>
<organism evidence="1 2">
    <name type="scientific">Streblomastix strix</name>
    <dbReference type="NCBI Taxonomy" id="222440"/>
    <lineage>
        <taxon>Eukaryota</taxon>
        <taxon>Metamonada</taxon>
        <taxon>Preaxostyla</taxon>
        <taxon>Oxymonadida</taxon>
        <taxon>Streblomastigidae</taxon>
        <taxon>Streblomastix</taxon>
    </lineage>
</organism>
<proteinExistence type="predicted"/>